<evidence type="ECO:0000313" key="1">
    <source>
        <dbReference type="EMBL" id="MDU0114012.1"/>
    </source>
</evidence>
<sequence length="184" mass="21682">MDDLDALMSDDFLDSLDVKNNDDKHHQQVDWPVWVKSESHTTYRVWKAILKLKVTKEFQIANFGKVADGKTPKSLYRIKKSEVALAVGVSAQSIFRSSMFSKYVLQFFDVANKELLERHQREQKKQKSRFTVTGVRTKRKDDLVFEVQELRNKVKELECRQVKDTLDVVLSKMPIDLRRKLRMY</sequence>
<dbReference type="EMBL" id="JAWCUA010000010">
    <property type="protein sequence ID" value="MDU0114012.1"/>
    <property type="molecule type" value="Genomic_DNA"/>
</dbReference>
<keyword evidence="2" id="KW-1185">Reference proteome</keyword>
<gene>
    <name evidence="1" type="ORF">RT723_13580</name>
</gene>
<proteinExistence type="predicted"/>
<reference evidence="1 2" key="1">
    <citation type="submission" date="2023-10" db="EMBL/GenBank/DDBJ databases">
        <title>Psychrosphaera aquimaarina strain SW33 isolated from seawater.</title>
        <authorList>
            <person name="Bayburt H."/>
            <person name="Kim J.M."/>
            <person name="Choi B.J."/>
            <person name="Jeon C.O."/>
        </authorList>
    </citation>
    <scope>NUCLEOTIDE SEQUENCE [LARGE SCALE GENOMIC DNA]</scope>
    <source>
        <strain evidence="1 2">KCTC 52743</strain>
    </source>
</reference>
<comment type="caution">
    <text evidence="1">The sequence shown here is derived from an EMBL/GenBank/DDBJ whole genome shotgun (WGS) entry which is preliminary data.</text>
</comment>
<organism evidence="1 2">
    <name type="scientific">Psychrosphaera aquimarina</name>
    <dbReference type="NCBI Taxonomy" id="2044854"/>
    <lineage>
        <taxon>Bacteria</taxon>
        <taxon>Pseudomonadati</taxon>
        <taxon>Pseudomonadota</taxon>
        <taxon>Gammaproteobacteria</taxon>
        <taxon>Alteromonadales</taxon>
        <taxon>Pseudoalteromonadaceae</taxon>
        <taxon>Psychrosphaera</taxon>
    </lineage>
</organism>
<dbReference type="Proteomes" id="UP001257914">
    <property type="component" value="Unassembled WGS sequence"/>
</dbReference>
<evidence type="ECO:0000313" key="2">
    <source>
        <dbReference type="Proteomes" id="UP001257914"/>
    </source>
</evidence>
<name>A0ABU3R3F1_9GAMM</name>
<accession>A0ABU3R3F1</accession>
<dbReference type="RefSeq" id="WP_315947595.1">
    <property type="nucleotide sequence ID" value="NZ_JAWCUA010000010.1"/>
</dbReference>
<protein>
    <submittedName>
        <fullName evidence="1">Uncharacterized protein</fullName>
    </submittedName>
</protein>